<dbReference type="InterPro" id="IPR003593">
    <property type="entry name" value="AAA+_ATPase"/>
</dbReference>
<dbReference type="InterPro" id="IPR003439">
    <property type="entry name" value="ABC_transporter-like_ATP-bd"/>
</dbReference>
<organism evidence="4 5">
    <name type="scientific">Methanohalobium evestigatum (strain ATCC BAA-1072 / DSM 3721 / NBRC 107634 / OCM 161 / Z-7303)</name>
    <dbReference type="NCBI Taxonomy" id="644295"/>
    <lineage>
        <taxon>Archaea</taxon>
        <taxon>Methanobacteriati</taxon>
        <taxon>Methanobacteriota</taxon>
        <taxon>Stenosarchaea group</taxon>
        <taxon>Methanomicrobia</taxon>
        <taxon>Methanosarcinales</taxon>
        <taxon>Methanosarcinaceae</taxon>
        <taxon>Methanohalobium</taxon>
    </lineage>
</organism>
<dbReference type="InterPro" id="IPR017871">
    <property type="entry name" value="ABC_transporter-like_CS"/>
</dbReference>
<sequence>MLRLSNVVKDYEIGSEKKRILDGINLAVNDGEILGITGRSGSGKTTLLRIIRGVENFDGGIIDLDGNVITPESGYEGKRFLNLNTAIHLQRSFGLWAGPAIENIIRKLNFFYSGDESLPSEDSPYYEELYNTALSYLKLVGLENKALHSSNFLSGGEKQRLILARQLSAKPRALLLDEPVTMTGPDTKQEILDVIKSLKNRLNIPILVISHLPEIHMYLSDRVIYLENQKIIDEGEPEKVLKNFLKKLQPSIELSDVHNKKPCIKVQNLSRRLSLIRVGEVLSIKNLSLDINEGEITAFVGSSGAGKTTLLKMIEGLHEPDNGKICYLHNGDWVDISHYSLQRMELRRKISLMHQEFILPPHSTLREQIAFKLKIKREGAIGYARKKADELGISDELLDLIYKLPDMSEDEKSDILQKLGVTENIYYELFPEIEQEDVESYAREIFDALDLSMDVLDKTTYQMSGGEHVRAFIALSMSTSPEILMLDEPFGDLDPITLRDVTNSLKSINKNFGTTIVLVSHHMDFVNEVAHRAILVNNGGIEMDGEPNKVCRYLINQSNAVYLNQSIKDLAK</sequence>
<accession>D7E9U8</accession>
<dbReference type="GO" id="GO:0019700">
    <property type="term" value="P:organic phosphonate catabolic process"/>
    <property type="evidence" value="ECO:0007669"/>
    <property type="project" value="TreeGrafter"/>
</dbReference>
<gene>
    <name evidence="4" type="ordered locus">Metev_1518</name>
</gene>
<dbReference type="Pfam" id="PF00005">
    <property type="entry name" value="ABC_tran"/>
    <property type="match status" value="2"/>
</dbReference>
<dbReference type="PROSITE" id="PS00211">
    <property type="entry name" value="ABC_TRANSPORTER_1"/>
    <property type="match status" value="1"/>
</dbReference>
<dbReference type="AlphaFoldDB" id="D7E9U8"/>
<dbReference type="PANTHER" id="PTHR42764:SF1">
    <property type="entry name" value="PHOSPHONATES UTILIZATION ATP-BINDING PROTEIN PHNK-RELATED"/>
    <property type="match status" value="1"/>
</dbReference>
<keyword evidence="1" id="KW-0547">Nucleotide-binding</keyword>
<dbReference type="GeneID" id="9347158"/>
<feature type="domain" description="ABC transporter" evidence="3">
    <location>
        <begin position="2"/>
        <end position="253"/>
    </location>
</feature>
<feature type="domain" description="ABC transporter" evidence="3">
    <location>
        <begin position="264"/>
        <end position="563"/>
    </location>
</feature>
<dbReference type="RefSeq" id="WP_013194935.1">
    <property type="nucleotide sequence ID" value="NC_014253.1"/>
</dbReference>
<dbReference type="InterPro" id="IPR027417">
    <property type="entry name" value="P-loop_NTPase"/>
</dbReference>
<dbReference type="PROSITE" id="PS50893">
    <property type="entry name" value="ABC_TRANSPORTER_2"/>
    <property type="match status" value="2"/>
</dbReference>
<dbReference type="GO" id="GO:0005524">
    <property type="term" value="F:ATP binding"/>
    <property type="evidence" value="ECO:0007669"/>
    <property type="project" value="UniProtKB-KW"/>
</dbReference>
<dbReference type="STRING" id="644295.Metev_1518"/>
<protein>
    <submittedName>
        <fullName evidence="4">ABC transporter related protein</fullName>
    </submittedName>
</protein>
<reference evidence="4 5" key="1">
    <citation type="submission" date="2010-06" db="EMBL/GenBank/DDBJ databases">
        <title>Complete sequence chromosome of Methanohalobium evestigatum Z-7303.</title>
        <authorList>
            <consortium name="US DOE Joint Genome Institute"/>
            <person name="Lucas S."/>
            <person name="Copeland A."/>
            <person name="Lapidus A."/>
            <person name="Cheng J.-F."/>
            <person name="Bruce D."/>
            <person name="Goodwin L."/>
            <person name="Pitluck S."/>
            <person name="Saunders E."/>
            <person name="Detter J.C."/>
            <person name="Han C."/>
            <person name="Tapia R."/>
            <person name="Land M."/>
            <person name="Hauser L."/>
            <person name="Kyrpides N."/>
            <person name="Mikhailova N."/>
            <person name="Sieprawska-Lupa M."/>
            <person name="Whitman W.B."/>
            <person name="Anderson I."/>
            <person name="Woyke T."/>
        </authorList>
    </citation>
    <scope>NUCLEOTIDE SEQUENCE [LARGE SCALE GENOMIC DNA]</scope>
    <source>
        <strain evidence="5">ATCC BAA-1072 / DSM 3721 / NBRC 107634 / OCM 161 / Z-7303</strain>
    </source>
</reference>
<dbReference type="GO" id="GO:0016887">
    <property type="term" value="F:ATP hydrolysis activity"/>
    <property type="evidence" value="ECO:0007669"/>
    <property type="project" value="InterPro"/>
</dbReference>
<proteinExistence type="predicted"/>
<dbReference type="EMBL" id="CP002069">
    <property type="protein sequence ID" value="ADI74370.1"/>
    <property type="molecule type" value="Genomic_DNA"/>
</dbReference>
<keyword evidence="2" id="KW-0067">ATP-binding</keyword>
<dbReference type="KEGG" id="mev:Metev_1518"/>
<evidence type="ECO:0000313" key="5">
    <source>
        <dbReference type="Proteomes" id="UP000000391"/>
    </source>
</evidence>
<name>D7E9U8_METEZ</name>
<keyword evidence="5" id="KW-1185">Reference proteome</keyword>
<dbReference type="SUPFAM" id="SSF52540">
    <property type="entry name" value="P-loop containing nucleoside triphosphate hydrolases"/>
    <property type="match status" value="2"/>
</dbReference>
<dbReference type="PANTHER" id="PTHR42764">
    <property type="entry name" value="PHOSPHONATES UTILIZATION ATP-BINDING PROTEIN PHNK-RELATED"/>
    <property type="match status" value="1"/>
</dbReference>
<dbReference type="SMART" id="SM00382">
    <property type="entry name" value="AAA"/>
    <property type="match status" value="2"/>
</dbReference>
<evidence type="ECO:0000256" key="2">
    <source>
        <dbReference type="ARBA" id="ARBA00022840"/>
    </source>
</evidence>
<dbReference type="HOGENOM" id="CLU_000604_86_2_2"/>
<dbReference type="Gene3D" id="3.40.50.300">
    <property type="entry name" value="P-loop containing nucleotide triphosphate hydrolases"/>
    <property type="match status" value="3"/>
</dbReference>
<dbReference type="OrthoDB" id="97750at2157"/>
<evidence type="ECO:0000256" key="1">
    <source>
        <dbReference type="ARBA" id="ARBA00022741"/>
    </source>
</evidence>
<evidence type="ECO:0000259" key="3">
    <source>
        <dbReference type="PROSITE" id="PS50893"/>
    </source>
</evidence>
<dbReference type="Proteomes" id="UP000000391">
    <property type="component" value="Chromosome"/>
</dbReference>
<evidence type="ECO:0000313" key="4">
    <source>
        <dbReference type="EMBL" id="ADI74370.1"/>
    </source>
</evidence>